<dbReference type="GO" id="GO:0051537">
    <property type="term" value="F:2 iron, 2 sulfur cluster binding"/>
    <property type="evidence" value="ECO:0007669"/>
    <property type="project" value="UniProtKB-KW"/>
</dbReference>
<keyword evidence="3" id="KW-0479">Metal-binding</keyword>
<evidence type="ECO:0000256" key="5">
    <source>
        <dbReference type="ARBA" id="ARBA00023004"/>
    </source>
</evidence>
<evidence type="ECO:0000256" key="6">
    <source>
        <dbReference type="ARBA" id="ARBA00023014"/>
    </source>
</evidence>
<keyword evidence="1" id="KW-0813">Transport</keyword>
<feature type="domain" description="BFD-like [2Fe-2S]-binding" evidence="9">
    <location>
        <begin position="2"/>
        <end position="49"/>
    </location>
</feature>
<sequence length="66" mass="7162">MYVCICNALTDKDFTRAAQAGAKTVGQAFAALDARPQCGRCFDCARQCIADARLEMAQRDMPMAAE</sequence>
<dbReference type="PANTHER" id="PTHR37424:SF1">
    <property type="entry name" value="BACTERIOFERRITIN-ASSOCIATED FERREDOXIN"/>
    <property type="match status" value="1"/>
</dbReference>
<evidence type="ECO:0000256" key="1">
    <source>
        <dbReference type="ARBA" id="ARBA00022448"/>
    </source>
</evidence>
<dbReference type="Proteomes" id="UP000219621">
    <property type="component" value="Unassembled WGS sequence"/>
</dbReference>
<dbReference type="OrthoDB" id="7428628at2"/>
<evidence type="ECO:0000256" key="3">
    <source>
        <dbReference type="ARBA" id="ARBA00022723"/>
    </source>
</evidence>
<gene>
    <name evidence="10" type="ORF">SAMN05421508_11047</name>
</gene>
<evidence type="ECO:0000313" key="11">
    <source>
        <dbReference type="Proteomes" id="UP000219621"/>
    </source>
</evidence>
<evidence type="ECO:0000259" key="9">
    <source>
        <dbReference type="Pfam" id="PF04324"/>
    </source>
</evidence>
<proteinExistence type="inferred from homology"/>
<dbReference type="AlphaFoldDB" id="A0A286GWI6"/>
<dbReference type="PANTHER" id="PTHR37424">
    <property type="entry name" value="BACTERIOFERRITIN-ASSOCIATED FERREDOXIN"/>
    <property type="match status" value="1"/>
</dbReference>
<dbReference type="RefSeq" id="WP_097280887.1">
    <property type="nucleotide sequence ID" value="NZ_OCNJ01000010.1"/>
</dbReference>
<dbReference type="GO" id="GO:0046872">
    <property type="term" value="F:metal ion binding"/>
    <property type="evidence" value="ECO:0007669"/>
    <property type="project" value="UniProtKB-KW"/>
</dbReference>
<dbReference type="EMBL" id="OCNJ01000010">
    <property type="protein sequence ID" value="SOD99863.1"/>
    <property type="molecule type" value="Genomic_DNA"/>
</dbReference>
<evidence type="ECO:0000256" key="8">
    <source>
        <dbReference type="ARBA" id="ARBA00046332"/>
    </source>
</evidence>
<evidence type="ECO:0000256" key="2">
    <source>
        <dbReference type="ARBA" id="ARBA00022714"/>
    </source>
</evidence>
<comment type="similarity">
    <text evidence="8">Belongs to the Bfd family.</text>
</comment>
<dbReference type="Pfam" id="PF04324">
    <property type="entry name" value="Fer2_BFD"/>
    <property type="match status" value="1"/>
</dbReference>
<organism evidence="10 11">
    <name type="scientific">Caenispirillum bisanense</name>
    <dbReference type="NCBI Taxonomy" id="414052"/>
    <lineage>
        <taxon>Bacteria</taxon>
        <taxon>Pseudomonadati</taxon>
        <taxon>Pseudomonadota</taxon>
        <taxon>Alphaproteobacteria</taxon>
        <taxon>Rhodospirillales</taxon>
        <taxon>Novispirillaceae</taxon>
        <taxon>Caenispirillum</taxon>
    </lineage>
</organism>
<dbReference type="InterPro" id="IPR007419">
    <property type="entry name" value="BFD-like_2Fe2S-bd_dom"/>
</dbReference>
<reference evidence="10 11" key="1">
    <citation type="submission" date="2017-09" db="EMBL/GenBank/DDBJ databases">
        <authorList>
            <person name="Ehlers B."/>
            <person name="Leendertz F.H."/>
        </authorList>
    </citation>
    <scope>NUCLEOTIDE SEQUENCE [LARGE SCALE GENOMIC DNA]</scope>
    <source>
        <strain evidence="10 11">USBA 140</strain>
    </source>
</reference>
<keyword evidence="4" id="KW-0249">Electron transport</keyword>
<keyword evidence="5" id="KW-0408">Iron</keyword>
<evidence type="ECO:0000313" key="10">
    <source>
        <dbReference type="EMBL" id="SOD99863.1"/>
    </source>
</evidence>
<keyword evidence="2" id="KW-0001">2Fe-2S</keyword>
<dbReference type="InterPro" id="IPR052371">
    <property type="entry name" value="BFD-associated_ferredoxin"/>
</dbReference>
<evidence type="ECO:0000256" key="7">
    <source>
        <dbReference type="ARBA" id="ARBA00039386"/>
    </source>
</evidence>
<protein>
    <recommendedName>
        <fullName evidence="7">Bacterioferritin-associated ferredoxin</fullName>
    </recommendedName>
</protein>
<keyword evidence="11" id="KW-1185">Reference proteome</keyword>
<dbReference type="Gene3D" id="1.10.10.1100">
    <property type="entry name" value="BFD-like [2Fe-2S]-binding domain"/>
    <property type="match status" value="1"/>
</dbReference>
<name>A0A286GWI6_9PROT</name>
<keyword evidence="6" id="KW-0411">Iron-sulfur</keyword>
<accession>A0A286GWI6</accession>
<evidence type="ECO:0000256" key="4">
    <source>
        <dbReference type="ARBA" id="ARBA00022982"/>
    </source>
</evidence>
<dbReference type="InterPro" id="IPR041854">
    <property type="entry name" value="BFD-like_2Fe2S-bd_dom_sf"/>
</dbReference>